<dbReference type="NCBIfam" id="TIGR02937">
    <property type="entry name" value="sigma70-ECF"/>
    <property type="match status" value="1"/>
</dbReference>
<gene>
    <name evidence="7" type="ORF">F0919_12330</name>
</gene>
<comment type="similarity">
    <text evidence="1">Belongs to the sigma-70 factor family. ECF subfamily.</text>
</comment>
<keyword evidence="2" id="KW-0805">Transcription regulation</keyword>
<proteinExistence type="inferred from homology"/>
<dbReference type="GO" id="GO:0006352">
    <property type="term" value="P:DNA-templated transcription initiation"/>
    <property type="evidence" value="ECO:0007669"/>
    <property type="project" value="InterPro"/>
</dbReference>
<dbReference type="AlphaFoldDB" id="A0A5M6CDS9"/>
<feature type="domain" description="RNA polymerase sigma factor 70 region 4 type 2" evidence="6">
    <location>
        <begin position="109"/>
        <end position="158"/>
    </location>
</feature>
<evidence type="ECO:0000256" key="4">
    <source>
        <dbReference type="ARBA" id="ARBA00023163"/>
    </source>
</evidence>
<dbReference type="EMBL" id="VWSH01000003">
    <property type="protein sequence ID" value="KAA5533328.1"/>
    <property type="molecule type" value="Genomic_DNA"/>
</dbReference>
<evidence type="ECO:0000313" key="8">
    <source>
        <dbReference type="Proteomes" id="UP000323632"/>
    </source>
</evidence>
<dbReference type="SUPFAM" id="SSF88659">
    <property type="entry name" value="Sigma3 and sigma4 domains of RNA polymerase sigma factors"/>
    <property type="match status" value="1"/>
</dbReference>
<dbReference type="InterPro" id="IPR013249">
    <property type="entry name" value="RNA_pol_sigma70_r4_t2"/>
</dbReference>
<sequence>MTATEFNEMLINNSDFLQPVAVSLTHDSEEAKDLIQETMYRALANREKYQTGTNIKAWLYTIMRNIFINNYRRNKKFSKVSSDVPQDYYMFQTSKVAHNDGMINAGIREIKGVINKLPDIFRLSFELHYLGYKYQEIADTLQEPLGTIKSRIHFARKILSGQLSR</sequence>
<evidence type="ECO:0000256" key="3">
    <source>
        <dbReference type="ARBA" id="ARBA00023082"/>
    </source>
</evidence>
<dbReference type="CDD" id="cd06171">
    <property type="entry name" value="Sigma70_r4"/>
    <property type="match status" value="1"/>
</dbReference>
<protein>
    <submittedName>
        <fullName evidence="7">RNA polymerase sigma factor</fullName>
    </submittedName>
</protein>
<dbReference type="InterPro" id="IPR013324">
    <property type="entry name" value="RNA_pol_sigma_r3/r4-like"/>
</dbReference>
<dbReference type="PANTHER" id="PTHR43133:SF25">
    <property type="entry name" value="RNA POLYMERASE SIGMA FACTOR RFAY-RELATED"/>
    <property type="match status" value="1"/>
</dbReference>
<evidence type="ECO:0000256" key="1">
    <source>
        <dbReference type="ARBA" id="ARBA00010641"/>
    </source>
</evidence>
<dbReference type="InterPro" id="IPR007627">
    <property type="entry name" value="RNA_pol_sigma70_r2"/>
</dbReference>
<feature type="domain" description="RNA polymerase sigma-70 region 2" evidence="5">
    <location>
        <begin position="15"/>
        <end position="76"/>
    </location>
</feature>
<evidence type="ECO:0000256" key="2">
    <source>
        <dbReference type="ARBA" id="ARBA00023015"/>
    </source>
</evidence>
<dbReference type="InterPro" id="IPR036388">
    <property type="entry name" value="WH-like_DNA-bd_sf"/>
</dbReference>
<dbReference type="GO" id="GO:0003677">
    <property type="term" value="F:DNA binding"/>
    <property type="evidence" value="ECO:0007669"/>
    <property type="project" value="InterPro"/>
</dbReference>
<dbReference type="InterPro" id="IPR014284">
    <property type="entry name" value="RNA_pol_sigma-70_dom"/>
</dbReference>
<dbReference type="PANTHER" id="PTHR43133">
    <property type="entry name" value="RNA POLYMERASE ECF-TYPE SIGMA FACTO"/>
    <property type="match status" value="1"/>
</dbReference>
<dbReference type="Proteomes" id="UP000323632">
    <property type="component" value="Unassembled WGS sequence"/>
</dbReference>
<accession>A0A5M6CDS9</accession>
<dbReference type="InterPro" id="IPR013325">
    <property type="entry name" value="RNA_pol_sigma_r2"/>
</dbReference>
<evidence type="ECO:0000313" key="7">
    <source>
        <dbReference type="EMBL" id="KAA5533328.1"/>
    </source>
</evidence>
<reference evidence="7 8" key="1">
    <citation type="submission" date="2019-09" db="EMBL/GenBank/DDBJ databases">
        <title>Genome sequence and assembly of Taibaiella sp.</title>
        <authorList>
            <person name="Chhetri G."/>
        </authorList>
    </citation>
    <scope>NUCLEOTIDE SEQUENCE [LARGE SCALE GENOMIC DNA]</scope>
    <source>
        <strain evidence="7 8">KVB11</strain>
    </source>
</reference>
<keyword evidence="4" id="KW-0804">Transcription</keyword>
<keyword evidence="3" id="KW-0731">Sigma factor</keyword>
<comment type="caution">
    <text evidence="7">The sequence shown here is derived from an EMBL/GenBank/DDBJ whole genome shotgun (WGS) entry which is preliminary data.</text>
</comment>
<dbReference type="RefSeq" id="WP_150033075.1">
    <property type="nucleotide sequence ID" value="NZ_VWSH01000003.1"/>
</dbReference>
<evidence type="ECO:0000259" key="5">
    <source>
        <dbReference type="Pfam" id="PF04542"/>
    </source>
</evidence>
<dbReference type="GO" id="GO:0016987">
    <property type="term" value="F:sigma factor activity"/>
    <property type="evidence" value="ECO:0007669"/>
    <property type="project" value="UniProtKB-KW"/>
</dbReference>
<evidence type="ECO:0000259" key="6">
    <source>
        <dbReference type="Pfam" id="PF08281"/>
    </source>
</evidence>
<dbReference type="SUPFAM" id="SSF88946">
    <property type="entry name" value="Sigma2 domain of RNA polymerase sigma factors"/>
    <property type="match status" value="1"/>
</dbReference>
<name>A0A5M6CDS9_9BACT</name>
<dbReference type="Gene3D" id="1.10.1740.10">
    <property type="match status" value="1"/>
</dbReference>
<dbReference type="Gene3D" id="1.10.10.10">
    <property type="entry name" value="Winged helix-like DNA-binding domain superfamily/Winged helix DNA-binding domain"/>
    <property type="match status" value="1"/>
</dbReference>
<organism evidence="7 8">
    <name type="scientific">Taibaiella lutea</name>
    <dbReference type="NCBI Taxonomy" id="2608001"/>
    <lineage>
        <taxon>Bacteria</taxon>
        <taxon>Pseudomonadati</taxon>
        <taxon>Bacteroidota</taxon>
        <taxon>Chitinophagia</taxon>
        <taxon>Chitinophagales</taxon>
        <taxon>Chitinophagaceae</taxon>
        <taxon>Taibaiella</taxon>
    </lineage>
</organism>
<dbReference type="Pfam" id="PF08281">
    <property type="entry name" value="Sigma70_r4_2"/>
    <property type="match status" value="1"/>
</dbReference>
<keyword evidence="8" id="KW-1185">Reference proteome</keyword>
<dbReference type="Pfam" id="PF04542">
    <property type="entry name" value="Sigma70_r2"/>
    <property type="match status" value="1"/>
</dbReference>
<dbReference type="InterPro" id="IPR039425">
    <property type="entry name" value="RNA_pol_sigma-70-like"/>
</dbReference>